<proteinExistence type="predicted"/>
<evidence type="ECO:0000313" key="3">
    <source>
        <dbReference type="EMBL" id="RCH43137.1"/>
    </source>
</evidence>
<accession>A0A367FXH8</accession>
<gene>
    <name evidence="3" type="ORF">C4886_11865</name>
</gene>
<dbReference type="InterPro" id="IPR051047">
    <property type="entry name" value="AccD/PCCB"/>
</dbReference>
<protein>
    <submittedName>
        <fullName evidence="3">Carboxyl transferase</fullName>
    </submittedName>
</protein>
<dbReference type="Proteomes" id="UP000253208">
    <property type="component" value="Unassembled WGS sequence"/>
</dbReference>
<dbReference type="AlphaFoldDB" id="A0A367FXH8"/>
<sequence>MSNATQSVAAARINSLLDANSFVEIGQAVTARATDFNMTEKKAPSDGVITGYGVIDGSLVYVYSQDASVLNGTVGEMHAKKIAKIYDLALKVGAPVIGLVDCAGLRLQEATDALEAFGEIYLKQTLASGVIPQITAVFGTCGGGMAVVPALTDFTFVEEKKGRLFVNTPNALEGNRVEKCDSASAQFQSEETGLVDGIGTEEEILGQIRTLVSMLPENNEDNDSFKECTDDLNRVCDDIAGCTGDTAIALSRIADNGEFFETKAAYGQDVVTGFLRLNGATVGAVANRSESYDADGNKTEISDGTLSARGARKAADFVKFCDAFEIPVLTLTNVTGFKATLCNEKMMAKSVGEMVHAFASATVPKVNVVIGKAYGTAYVAMNSKSVGADMVYAWDTAEIGMMDASLAAKIMYEGADASTLNEKAAEYKELQNGIASAAARGYVDTVIKAEDTRKYVIGAFEMLFTKREDRPSKKHGTV</sequence>
<dbReference type="PROSITE" id="PS50989">
    <property type="entry name" value="COA_CT_CTER"/>
    <property type="match status" value="1"/>
</dbReference>
<name>A0A367FXH8_9FIRM</name>
<dbReference type="InterPro" id="IPR011762">
    <property type="entry name" value="COA_CT_N"/>
</dbReference>
<comment type="caution">
    <text evidence="3">The sequence shown here is derived from an EMBL/GenBank/DDBJ whole genome shotgun (WGS) entry which is preliminary data.</text>
</comment>
<evidence type="ECO:0000259" key="2">
    <source>
        <dbReference type="PROSITE" id="PS50989"/>
    </source>
</evidence>
<feature type="domain" description="CoA carboxyltransferase N-terminal" evidence="1">
    <location>
        <begin position="1"/>
        <end position="229"/>
    </location>
</feature>
<dbReference type="PANTHER" id="PTHR43842:SF2">
    <property type="entry name" value="PROPIONYL-COA CARBOXYLASE BETA CHAIN, MITOCHONDRIAL"/>
    <property type="match status" value="1"/>
</dbReference>
<dbReference type="Pfam" id="PF01039">
    <property type="entry name" value="Carboxyl_trans"/>
    <property type="match status" value="1"/>
</dbReference>
<evidence type="ECO:0000313" key="4">
    <source>
        <dbReference type="Proteomes" id="UP000253208"/>
    </source>
</evidence>
<keyword evidence="3" id="KW-0808">Transferase</keyword>
<dbReference type="InterPro" id="IPR011763">
    <property type="entry name" value="COA_CT_C"/>
</dbReference>
<dbReference type="SUPFAM" id="SSF52096">
    <property type="entry name" value="ClpP/crotonase"/>
    <property type="match status" value="2"/>
</dbReference>
<dbReference type="PANTHER" id="PTHR43842">
    <property type="entry name" value="PROPIONYL-COA CARBOXYLASE BETA CHAIN"/>
    <property type="match status" value="1"/>
</dbReference>
<dbReference type="RefSeq" id="WP_021650515.1">
    <property type="nucleotide sequence ID" value="NZ_PSQG01000016.1"/>
</dbReference>
<evidence type="ECO:0000259" key="1">
    <source>
        <dbReference type="PROSITE" id="PS50980"/>
    </source>
</evidence>
<feature type="domain" description="CoA carboxyltransferase C-terminal" evidence="2">
    <location>
        <begin position="231"/>
        <end position="462"/>
    </location>
</feature>
<dbReference type="InterPro" id="IPR034733">
    <property type="entry name" value="AcCoA_carboxyl_beta"/>
</dbReference>
<dbReference type="InterPro" id="IPR029045">
    <property type="entry name" value="ClpP/crotonase-like_dom_sf"/>
</dbReference>
<reference evidence="3 4" key="1">
    <citation type="submission" date="2018-02" db="EMBL/GenBank/DDBJ databases">
        <title>Complete genome sequencing of Faecalibacterium prausnitzii strains isolated from the human gut.</title>
        <authorList>
            <person name="Fitzgerald B.C."/>
            <person name="Shkoporov A.N."/>
            <person name="Ross P.R."/>
            <person name="Hill C."/>
        </authorList>
    </citation>
    <scope>NUCLEOTIDE SEQUENCE [LARGE SCALE GENOMIC DNA]</scope>
    <source>
        <strain evidence="3 4">APC942/31-1</strain>
    </source>
</reference>
<dbReference type="PROSITE" id="PS50980">
    <property type="entry name" value="COA_CT_NTER"/>
    <property type="match status" value="1"/>
</dbReference>
<dbReference type="EMBL" id="PSQG01000016">
    <property type="protein sequence ID" value="RCH43137.1"/>
    <property type="molecule type" value="Genomic_DNA"/>
</dbReference>
<dbReference type="GO" id="GO:0016740">
    <property type="term" value="F:transferase activity"/>
    <property type="evidence" value="ECO:0007669"/>
    <property type="project" value="UniProtKB-KW"/>
</dbReference>
<organism evidence="3 4">
    <name type="scientific">Blautia obeum</name>
    <dbReference type="NCBI Taxonomy" id="40520"/>
    <lineage>
        <taxon>Bacteria</taxon>
        <taxon>Bacillati</taxon>
        <taxon>Bacillota</taxon>
        <taxon>Clostridia</taxon>
        <taxon>Lachnospirales</taxon>
        <taxon>Lachnospiraceae</taxon>
        <taxon>Blautia</taxon>
    </lineage>
</organism>
<dbReference type="GO" id="GO:0004658">
    <property type="term" value="F:propionyl-CoA carboxylase activity"/>
    <property type="evidence" value="ECO:0007669"/>
    <property type="project" value="TreeGrafter"/>
</dbReference>
<dbReference type="Gene3D" id="3.90.226.10">
    <property type="entry name" value="2-enoyl-CoA Hydratase, Chain A, domain 1"/>
    <property type="match status" value="2"/>
</dbReference>
<dbReference type="GO" id="GO:0009317">
    <property type="term" value="C:acetyl-CoA carboxylase complex"/>
    <property type="evidence" value="ECO:0007669"/>
    <property type="project" value="TreeGrafter"/>
</dbReference>